<name>A0A6G1J3D3_9PLEO</name>
<dbReference type="EMBL" id="MU005579">
    <property type="protein sequence ID" value="KAF2685022.1"/>
    <property type="molecule type" value="Genomic_DNA"/>
</dbReference>
<evidence type="ECO:0000313" key="2">
    <source>
        <dbReference type="EMBL" id="KAF2685022.1"/>
    </source>
</evidence>
<protein>
    <submittedName>
        <fullName evidence="2">Uncharacterized protein</fullName>
    </submittedName>
</protein>
<accession>A0A6G1J3D3</accession>
<feature type="compositionally biased region" description="Basic and acidic residues" evidence="1">
    <location>
        <begin position="1"/>
        <end position="41"/>
    </location>
</feature>
<reference evidence="2" key="1">
    <citation type="journal article" date="2020" name="Stud. Mycol.">
        <title>101 Dothideomycetes genomes: a test case for predicting lifestyles and emergence of pathogens.</title>
        <authorList>
            <person name="Haridas S."/>
            <person name="Albert R."/>
            <person name="Binder M."/>
            <person name="Bloem J."/>
            <person name="Labutti K."/>
            <person name="Salamov A."/>
            <person name="Andreopoulos B."/>
            <person name="Baker S."/>
            <person name="Barry K."/>
            <person name="Bills G."/>
            <person name="Bluhm B."/>
            <person name="Cannon C."/>
            <person name="Castanera R."/>
            <person name="Culley D."/>
            <person name="Daum C."/>
            <person name="Ezra D."/>
            <person name="Gonzalez J."/>
            <person name="Henrissat B."/>
            <person name="Kuo A."/>
            <person name="Liang C."/>
            <person name="Lipzen A."/>
            <person name="Lutzoni F."/>
            <person name="Magnuson J."/>
            <person name="Mondo S."/>
            <person name="Nolan M."/>
            <person name="Ohm R."/>
            <person name="Pangilinan J."/>
            <person name="Park H.-J."/>
            <person name="Ramirez L."/>
            <person name="Alfaro M."/>
            <person name="Sun H."/>
            <person name="Tritt A."/>
            <person name="Yoshinaga Y."/>
            <person name="Zwiers L.-H."/>
            <person name="Turgeon B."/>
            <person name="Goodwin S."/>
            <person name="Spatafora J."/>
            <person name="Crous P."/>
            <person name="Grigoriev I."/>
        </authorList>
    </citation>
    <scope>NUCLEOTIDE SEQUENCE</scope>
    <source>
        <strain evidence="2">CBS 122367</strain>
    </source>
</reference>
<feature type="compositionally biased region" description="Polar residues" evidence="1">
    <location>
        <begin position="132"/>
        <end position="143"/>
    </location>
</feature>
<dbReference type="OrthoDB" id="3796778at2759"/>
<feature type="compositionally biased region" description="Basic and acidic residues" evidence="1">
    <location>
        <begin position="95"/>
        <end position="105"/>
    </location>
</feature>
<proteinExistence type="predicted"/>
<organism evidence="2 3">
    <name type="scientific">Lentithecium fluviatile CBS 122367</name>
    <dbReference type="NCBI Taxonomy" id="1168545"/>
    <lineage>
        <taxon>Eukaryota</taxon>
        <taxon>Fungi</taxon>
        <taxon>Dikarya</taxon>
        <taxon>Ascomycota</taxon>
        <taxon>Pezizomycotina</taxon>
        <taxon>Dothideomycetes</taxon>
        <taxon>Pleosporomycetidae</taxon>
        <taxon>Pleosporales</taxon>
        <taxon>Massarineae</taxon>
        <taxon>Lentitheciaceae</taxon>
        <taxon>Lentithecium</taxon>
    </lineage>
</organism>
<evidence type="ECO:0000313" key="3">
    <source>
        <dbReference type="Proteomes" id="UP000799291"/>
    </source>
</evidence>
<evidence type="ECO:0000256" key="1">
    <source>
        <dbReference type="SAM" id="MobiDB-lite"/>
    </source>
</evidence>
<keyword evidence="3" id="KW-1185">Reference proteome</keyword>
<dbReference type="Proteomes" id="UP000799291">
    <property type="component" value="Unassembled WGS sequence"/>
</dbReference>
<sequence length="251" mass="28727">MQRQAEEAERAERQRQAEEAERTEKQRRAEEAEMRRRVEEEREKEDDIQETRASGKQKYLAKQQPDRASLASLWNPDRERTYKKKPKPPRGIGAARKENDRKRITQIDLGEAIEPETQRRAENDQVGLGTADSATPSPDQQADAQKVPINFEIRERGAWRPERRLLVDSSKPLAVEEIYDINLRKLNPQTCFEDVTADGTNTILLIPESEKDGIEFPFTPGTSSELQTNLASYSKAEQEGKATRKKGRLGI</sequence>
<feature type="region of interest" description="Disordered" evidence="1">
    <location>
        <begin position="1"/>
        <end position="149"/>
    </location>
</feature>
<dbReference type="AlphaFoldDB" id="A0A6G1J3D3"/>
<gene>
    <name evidence="2" type="ORF">K458DRAFT_403277</name>
</gene>